<dbReference type="PATRIC" id="fig|634498.28.peg.32"/>
<dbReference type="InterPro" id="IPR013783">
    <property type="entry name" value="Ig-like_fold"/>
</dbReference>
<feature type="region of interest" description="Disordered" evidence="1">
    <location>
        <begin position="1410"/>
        <end position="1442"/>
    </location>
</feature>
<reference evidence="4 5" key="1">
    <citation type="journal article" date="2010" name="PLoS ONE">
        <title>The genome sequence of the rumen methanogen Methanobrevibacter ruminantium reveals new possibilities for controlling ruminant methane emissions.</title>
        <authorList>
            <person name="Leahy S.C."/>
            <person name="Kelly W.J."/>
            <person name="Altermann E."/>
            <person name="Ronimus R.S."/>
            <person name="Yeoman C.J."/>
            <person name="Pacheco D.M."/>
            <person name="Li D."/>
            <person name="Kong Z."/>
            <person name="McTavish S."/>
            <person name="Sang C."/>
            <person name="Lambie S.C."/>
            <person name="Janssen P.H."/>
            <person name="Dey D."/>
            <person name="Attwood G.T."/>
        </authorList>
    </citation>
    <scope>NUCLEOTIDE SEQUENCE [LARGE SCALE GENOMIC DNA]</scope>
    <source>
        <strain evidence="5">ATCC 35063 / DSM 1093 / JCM 13430 / OCM 146 / M1</strain>
    </source>
</reference>
<dbReference type="Proteomes" id="UP000008680">
    <property type="component" value="Chromosome"/>
</dbReference>
<organism evidence="4 5">
    <name type="scientific">Methanobrevibacter ruminantium (strain ATCC 35063 / DSM 1093 / JCM 13430 / OCM 146 / M1)</name>
    <name type="common">Methanobacterium ruminantium</name>
    <dbReference type="NCBI Taxonomy" id="634498"/>
    <lineage>
        <taxon>Archaea</taxon>
        <taxon>Methanobacteriati</taxon>
        <taxon>Methanobacteriota</taxon>
        <taxon>Methanomada group</taxon>
        <taxon>Methanobacteria</taxon>
        <taxon>Methanobacteriales</taxon>
        <taxon>Methanobacteriaceae</taxon>
        <taxon>Methanobrevibacter</taxon>
    </lineage>
</organism>
<evidence type="ECO:0000256" key="1">
    <source>
        <dbReference type="SAM" id="MobiDB-lite"/>
    </source>
</evidence>
<feature type="domain" description="DUF11" evidence="3">
    <location>
        <begin position="74"/>
        <end position="182"/>
    </location>
</feature>
<evidence type="ECO:0000313" key="5">
    <source>
        <dbReference type="Proteomes" id="UP000008680"/>
    </source>
</evidence>
<dbReference type="PANTHER" id="PTHR34819">
    <property type="entry name" value="LARGE CYSTEINE-RICH PERIPLASMIC PROTEIN OMCB"/>
    <property type="match status" value="1"/>
</dbReference>
<dbReference type="KEGG" id="mru:mru_0031"/>
<feature type="domain" description="DUF11" evidence="3">
    <location>
        <begin position="439"/>
        <end position="547"/>
    </location>
</feature>
<feature type="region of interest" description="Disordered" evidence="1">
    <location>
        <begin position="31"/>
        <end position="66"/>
    </location>
</feature>
<feature type="transmembrane region" description="Helical" evidence="2">
    <location>
        <begin position="1448"/>
        <end position="1466"/>
    </location>
</feature>
<dbReference type="eggNOG" id="arCOG07611">
    <property type="taxonomic scope" value="Archaea"/>
</dbReference>
<dbReference type="STRING" id="634498.mru_0031"/>
<gene>
    <name evidence="4" type="ordered locus">mru_0031</name>
</gene>
<dbReference type="InterPro" id="IPR001434">
    <property type="entry name" value="OmcB-like_DUF11"/>
</dbReference>
<dbReference type="Pfam" id="PF01345">
    <property type="entry name" value="DUF11"/>
    <property type="match status" value="4"/>
</dbReference>
<evidence type="ECO:0000313" key="4">
    <source>
        <dbReference type="EMBL" id="ADC45883.1"/>
    </source>
</evidence>
<keyword evidence="2" id="KW-0472">Membrane</keyword>
<feature type="domain" description="DUF11" evidence="3">
    <location>
        <begin position="201"/>
        <end position="302"/>
    </location>
</feature>
<dbReference type="InterPro" id="IPR047589">
    <property type="entry name" value="DUF11_rpt"/>
</dbReference>
<dbReference type="GeneID" id="8769648"/>
<keyword evidence="5" id="KW-1185">Reference proteome</keyword>
<keyword evidence="2" id="KW-0812">Transmembrane</keyword>
<sequence>MSEDIGINDNNGALIADVNFADDNNNALKAESNSASQNDASIDESANPTQDLVDTDNGLNQSITKSPLKSNTGLTVTKTIDNSSNHMPVDGFYDIGDTIYYTINITNNLEESIGNISVVENFPDGLIWEYIWFADDNPNWKNESNVFNYTKALEPEHSILLKIRMTGNKTGTYINTINVSSNLTSSQEFLSEEVTVYAPNLTITKVANDPIVTIGEIANFTINVTNNGNRPLSNLRIYEDPEESLFLNEFTNISGNWDSFANRGGDYGFSLDQLDIGESAAIIVSFLTTEIGNFTNNVYSNYPNPQVEANATVTVVPRIEKTVNATEIDMGESVEYNVYIDMTGANKLGIDDFKIKVTDILNEYFDLDKDSISSNWKYNRDEKAFEYMLSDIPESFEFNFAVYITERGNYTNTVSLKIGDLPEVSAESDVTHVRISDANIAETALDSTVNLQEQAVFIVNITNTGDKTFNPYELVVNDDYDEDALTYLSHEDITGKWIENIETDSLSFTLNSTLEVGESASFKLYFNTSKVGSYSNYVYININDKEDDSIVIVLALMNKSVNSREIDAGDSVEYNIFINLSGYQGPVKVEDLFNDTFALDKDTISENWHYDETENAFIFDLSDNPDTLNLSFNVTINEKGNYTNLAKLILSSDYPEITAEAPEVCVYKPDMTVTKTVNDTEIYIGDTVKYTVTIDNTGDRTLTNIIVKDELDPAFILDESSITEGWTYNKDNSSFTYNNNISVGESAILEFIVEISKEGKYTNIVNVSSPGVANKEARSEETVAKTIPTNICLENVTADPDSFVRIIINITADKGLINGTVNITFPDGTNEAVEITNGIGETVWYVPDNYASGNYSVFAYYEGNGTYLESEGQGNIEVIPYYTEISLSNVTAYPDSDVEIEINITAGDAKLINGTVTVSFPDGTNKTAEIINGTGNVNWTVPDDYKGNYSISASYPGGGNYLDSNATANIEVIAKISTQITADIPNAYPGEEIDISVNVTADNDVPFNGNITVNLPDGSKETVEIKDGKGNIAWTVPDNLDVGDYNLTLTFDGDNNYLPSNATSTLTVEKIKLLIIIDNITAHPKEDVTISVNVAIDDGSESDNSTKGSLSDNNLNKGALSDNNLNKGVLSNNDNKALLKAYISSAKGILSSNHLNDGDNFNGYVNITLPDNSTVEVQVKDGKAALNWTVPEGYEGEYPIKVTFNGNGKYLSASETGYITIEKIPTSIDLENIGTKPNREIIIPITIKTDDDVPFNGKVSVELPDGTIQTAEITEGIGNTTWTVPDDYNGEYNYTVRFEGDETYLPSNNTAIIKVDSKIPVEIIVGNITAKPKDKVTIPIEVITAEESLFNGNVTVRLPDGTEVTAQITNGEGSVEWTVPEDYNGTYSVSVRFDGDDTFLEADGTGFITVTPETPDNPVPPISPVSPDNPVAPAKHSANKPMPMDKTAPGNPIMALLIVLSSLIFVRRSRK</sequence>
<evidence type="ECO:0000256" key="2">
    <source>
        <dbReference type="SAM" id="Phobius"/>
    </source>
</evidence>
<dbReference type="NCBIfam" id="TIGR01451">
    <property type="entry name" value="B_ant_repeat"/>
    <property type="match status" value="3"/>
</dbReference>
<dbReference type="InterPro" id="IPR051172">
    <property type="entry name" value="Chlamydia_OmcB"/>
</dbReference>
<protein>
    <submittedName>
        <fullName evidence="4">Adhesin-like protein</fullName>
    </submittedName>
</protein>
<keyword evidence="2" id="KW-1133">Transmembrane helix</keyword>
<proteinExistence type="predicted"/>
<dbReference type="HOGENOM" id="CLU_250176_0_0_2"/>
<dbReference type="RefSeq" id="WP_012954839.1">
    <property type="nucleotide sequence ID" value="NC_013790.1"/>
</dbReference>
<accession>D3E4I7</accession>
<name>D3E4I7_METRM</name>
<dbReference type="eggNOG" id="arCOG02487">
    <property type="taxonomic scope" value="Archaea"/>
</dbReference>
<dbReference type="EMBL" id="CP001719">
    <property type="protein sequence ID" value="ADC45883.1"/>
    <property type="molecule type" value="Genomic_DNA"/>
</dbReference>
<dbReference type="OrthoDB" id="78476at2157"/>
<feature type="compositionally biased region" description="Pro residues" evidence="1">
    <location>
        <begin position="1415"/>
        <end position="1424"/>
    </location>
</feature>
<feature type="domain" description="DUF11" evidence="3">
    <location>
        <begin position="670"/>
        <end position="770"/>
    </location>
</feature>
<evidence type="ECO:0000259" key="3">
    <source>
        <dbReference type="Pfam" id="PF01345"/>
    </source>
</evidence>
<dbReference type="Gene3D" id="2.60.40.10">
    <property type="entry name" value="Immunoglobulins"/>
    <property type="match status" value="2"/>
</dbReference>